<dbReference type="Gene3D" id="3.40.190.10">
    <property type="entry name" value="Periplasmic binding protein-like II"/>
    <property type="match status" value="2"/>
</dbReference>
<evidence type="ECO:0000256" key="3">
    <source>
        <dbReference type="ARBA" id="ARBA00023125"/>
    </source>
</evidence>
<dbReference type="Pfam" id="PF03466">
    <property type="entry name" value="LysR_substrate"/>
    <property type="match status" value="1"/>
</dbReference>
<dbReference type="GO" id="GO:0005829">
    <property type="term" value="C:cytosol"/>
    <property type="evidence" value="ECO:0007669"/>
    <property type="project" value="TreeGrafter"/>
</dbReference>
<comment type="caution">
    <text evidence="6">The sequence shown here is derived from an EMBL/GenBank/DDBJ whole genome shotgun (WGS) entry which is preliminary data.</text>
</comment>
<keyword evidence="4" id="KW-0804">Transcription</keyword>
<dbReference type="SUPFAM" id="SSF53850">
    <property type="entry name" value="Periplasmic binding protein-like II"/>
    <property type="match status" value="1"/>
</dbReference>
<dbReference type="GO" id="GO:0003700">
    <property type="term" value="F:DNA-binding transcription factor activity"/>
    <property type="evidence" value="ECO:0007669"/>
    <property type="project" value="InterPro"/>
</dbReference>
<dbReference type="PROSITE" id="PS50931">
    <property type="entry name" value="HTH_LYSR"/>
    <property type="match status" value="1"/>
</dbReference>
<dbReference type="GO" id="GO:0003677">
    <property type="term" value="F:DNA binding"/>
    <property type="evidence" value="ECO:0007669"/>
    <property type="project" value="UniProtKB-KW"/>
</dbReference>
<accession>A0A848HC10</accession>
<dbReference type="RefSeq" id="WP_169421333.1">
    <property type="nucleotide sequence ID" value="NZ_JABBFX010000003.1"/>
</dbReference>
<evidence type="ECO:0000256" key="2">
    <source>
        <dbReference type="ARBA" id="ARBA00023015"/>
    </source>
</evidence>
<protein>
    <submittedName>
        <fullName evidence="6">LysR family transcriptional regulator</fullName>
    </submittedName>
</protein>
<organism evidence="6 7">
    <name type="scientific">Ramlibacter agri</name>
    <dbReference type="NCBI Taxonomy" id="2728837"/>
    <lineage>
        <taxon>Bacteria</taxon>
        <taxon>Pseudomonadati</taxon>
        <taxon>Pseudomonadota</taxon>
        <taxon>Betaproteobacteria</taxon>
        <taxon>Burkholderiales</taxon>
        <taxon>Comamonadaceae</taxon>
        <taxon>Ramlibacter</taxon>
    </lineage>
</organism>
<sequence>MATARDPAAVLQHALLTRLKLRQLALLQAVDRHRTLGRVAAEMRLSQPAITKALHEVEDIFDAPLFERTSRGLLPTPAGDAVLEYARRWLAELEATAQVLTSIGSGRSGRLRLGLTQWVPQQLLSTALTHLLQGTPRTAVMTREGVTDELVAALMAGELDCAIGRSYDGPVTGVVQQAFYEQEPCLMVAAASVKRLSRGPLDWARLAQLDWILPPPNTPMRRTYNAVFVGAGVQPPQPLLETTSMRSIETVLRTEANAVCILARDVVAEMAQGGVVAALPYRLGWMLPPVSFFTLKQLEQQPAVVSLRAAVMQTARQMQAKARAAA</sequence>
<gene>
    <name evidence="6" type="ORF">HHL11_25010</name>
</gene>
<dbReference type="Proteomes" id="UP000541185">
    <property type="component" value="Unassembled WGS sequence"/>
</dbReference>
<dbReference type="Gene3D" id="1.10.10.10">
    <property type="entry name" value="Winged helix-like DNA-binding domain superfamily/Winged helix DNA-binding domain"/>
    <property type="match status" value="1"/>
</dbReference>
<dbReference type="InterPro" id="IPR005119">
    <property type="entry name" value="LysR_subst-bd"/>
</dbReference>
<evidence type="ECO:0000259" key="5">
    <source>
        <dbReference type="PROSITE" id="PS50931"/>
    </source>
</evidence>
<dbReference type="AlphaFoldDB" id="A0A848HC10"/>
<evidence type="ECO:0000313" key="6">
    <source>
        <dbReference type="EMBL" id="NML47029.1"/>
    </source>
</evidence>
<dbReference type="InterPro" id="IPR036390">
    <property type="entry name" value="WH_DNA-bd_sf"/>
</dbReference>
<evidence type="ECO:0000256" key="4">
    <source>
        <dbReference type="ARBA" id="ARBA00023163"/>
    </source>
</evidence>
<reference evidence="6 7" key="1">
    <citation type="submission" date="2020-04" db="EMBL/GenBank/DDBJ databases">
        <title>Ramlibacter sp. G-1-2-2 isolated from soil.</title>
        <authorList>
            <person name="Dahal R.H."/>
        </authorList>
    </citation>
    <scope>NUCLEOTIDE SEQUENCE [LARGE SCALE GENOMIC DNA]</scope>
    <source>
        <strain evidence="6 7">G-1-2-2</strain>
    </source>
</reference>
<dbReference type="PANTHER" id="PTHR30419:SF8">
    <property type="entry name" value="NITROGEN ASSIMILATION TRANSCRIPTIONAL ACTIVATOR-RELATED"/>
    <property type="match status" value="1"/>
</dbReference>
<dbReference type="PANTHER" id="PTHR30419">
    <property type="entry name" value="HTH-TYPE TRANSCRIPTIONAL REGULATOR YBHD"/>
    <property type="match status" value="1"/>
</dbReference>
<keyword evidence="2" id="KW-0805">Transcription regulation</keyword>
<comment type="similarity">
    <text evidence="1">Belongs to the LysR transcriptional regulatory family.</text>
</comment>
<evidence type="ECO:0000313" key="7">
    <source>
        <dbReference type="Proteomes" id="UP000541185"/>
    </source>
</evidence>
<dbReference type="EMBL" id="JABBFX010000003">
    <property type="protein sequence ID" value="NML47029.1"/>
    <property type="molecule type" value="Genomic_DNA"/>
</dbReference>
<feature type="domain" description="HTH lysR-type" evidence="5">
    <location>
        <begin position="19"/>
        <end position="76"/>
    </location>
</feature>
<dbReference type="SUPFAM" id="SSF46785">
    <property type="entry name" value="Winged helix' DNA-binding domain"/>
    <property type="match status" value="1"/>
</dbReference>
<proteinExistence type="inferred from homology"/>
<dbReference type="Pfam" id="PF00126">
    <property type="entry name" value="HTH_1"/>
    <property type="match status" value="1"/>
</dbReference>
<dbReference type="InterPro" id="IPR036388">
    <property type="entry name" value="WH-like_DNA-bd_sf"/>
</dbReference>
<dbReference type="InterPro" id="IPR000847">
    <property type="entry name" value="LysR_HTH_N"/>
</dbReference>
<keyword evidence="7" id="KW-1185">Reference proteome</keyword>
<dbReference type="InterPro" id="IPR050950">
    <property type="entry name" value="HTH-type_LysR_regulators"/>
</dbReference>
<evidence type="ECO:0000256" key="1">
    <source>
        <dbReference type="ARBA" id="ARBA00009437"/>
    </source>
</evidence>
<keyword evidence="3" id="KW-0238">DNA-binding</keyword>
<name>A0A848HC10_9BURK</name>